<dbReference type="EMBL" id="WIGN01000527">
    <property type="protein sequence ID" value="KAF6789656.1"/>
    <property type="molecule type" value="Genomic_DNA"/>
</dbReference>
<evidence type="ECO:0000313" key="3">
    <source>
        <dbReference type="Proteomes" id="UP000652219"/>
    </source>
</evidence>
<evidence type="ECO:0000313" key="2">
    <source>
        <dbReference type="EMBL" id="KAF6789656.1"/>
    </source>
</evidence>
<protein>
    <submittedName>
        <fullName evidence="2">Uncharacterized protein</fullName>
    </submittedName>
</protein>
<evidence type="ECO:0000256" key="1">
    <source>
        <dbReference type="SAM" id="MobiDB-lite"/>
    </source>
</evidence>
<gene>
    <name evidence="2" type="ORF">CSOJ01_14753</name>
</gene>
<proteinExistence type="predicted"/>
<reference evidence="2 3" key="1">
    <citation type="journal article" date="2020" name="Phytopathology">
        <title>Genome Sequence Resources of Colletotrichum truncatum, C. plurivorum, C. musicola, and C. sojae: Four Species Pathogenic to Soybean (Glycine max).</title>
        <authorList>
            <person name="Rogerio F."/>
            <person name="Boufleur T.R."/>
            <person name="Ciampi-Guillardi M."/>
            <person name="Sukno S.A."/>
            <person name="Thon M.R."/>
            <person name="Massola Junior N.S."/>
            <person name="Baroncelli R."/>
        </authorList>
    </citation>
    <scope>NUCLEOTIDE SEQUENCE [LARGE SCALE GENOMIC DNA]</scope>
    <source>
        <strain evidence="2 3">LFN0009</strain>
    </source>
</reference>
<dbReference type="Proteomes" id="UP000652219">
    <property type="component" value="Unassembled WGS sequence"/>
</dbReference>
<comment type="caution">
    <text evidence="2">The sequence shown here is derived from an EMBL/GenBank/DDBJ whole genome shotgun (WGS) entry which is preliminary data.</text>
</comment>
<dbReference type="AlphaFoldDB" id="A0A8H6MIP2"/>
<feature type="region of interest" description="Disordered" evidence="1">
    <location>
        <begin position="53"/>
        <end position="87"/>
    </location>
</feature>
<organism evidence="2 3">
    <name type="scientific">Colletotrichum sojae</name>
    <dbReference type="NCBI Taxonomy" id="2175907"/>
    <lineage>
        <taxon>Eukaryota</taxon>
        <taxon>Fungi</taxon>
        <taxon>Dikarya</taxon>
        <taxon>Ascomycota</taxon>
        <taxon>Pezizomycotina</taxon>
        <taxon>Sordariomycetes</taxon>
        <taxon>Hypocreomycetidae</taxon>
        <taxon>Glomerellales</taxon>
        <taxon>Glomerellaceae</taxon>
        <taxon>Colletotrichum</taxon>
        <taxon>Colletotrichum orchidearum species complex</taxon>
    </lineage>
</organism>
<accession>A0A8H6MIP2</accession>
<feature type="compositionally biased region" description="Polar residues" evidence="1">
    <location>
        <begin position="61"/>
        <end position="77"/>
    </location>
</feature>
<name>A0A8H6MIP2_9PEZI</name>
<sequence length="87" mass="9378">MPPVSPAALLKMHLPPRLPVYRCRQRALALQSASLPSVSCGAKCCASIEIKRDHRQDHQQKQSSVPASASSFGQTDAVQGEVRRAVA</sequence>
<keyword evidence="3" id="KW-1185">Reference proteome</keyword>